<sequence>MSEVASVTNMQIDKFSQQYKARRKEQMIRFFGVTALTLISARLAFRGVASRKYVPSMFQLNHKPPPFSYKGEVVNALAYGTALSTGGFAMLGFGLCWIWDVSTLPELGTKLKQLMGDESKPVSSATNMELDEDTKKVAEALEAMFSSNNDEK</sequence>
<evidence type="ECO:0000256" key="2">
    <source>
        <dbReference type="ARBA" id="ARBA00022989"/>
    </source>
</evidence>
<organism evidence="5 6">
    <name type="scientific">Kluyveromyces marxianus</name>
    <name type="common">Yeast</name>
    <name type="synonym">Candida kefyr</name>
    <dbReference type="NCBI Taxonomy" id="4911"/>
    <lineage>
        <taxon>Eukaryota</taxon>
        <taxon>Fungi</taxon>
        <taxon>Dikarya</taxon>
        <taxon>Ascomycota</taxon>
        <taxon>Saccharomycotina</taxon>
        <taxon>Saccharomycetes</taxon>
        <taxon>Saccharomycetales</taxon>
        <taxon>Saccharomycetaceae</taxon>
        <taxon>Kluyveromyces</taxon>
    </lineage>
</organism>
<reference evidence="5 6" key="1">
    <citation type="submission" date="2016-03" db="EMBL/GenBank/DDBJ databases">
        <title>How can Kluyveromyces marxianus grow so fast - potential evolutionary course in Saccharomyces Complex revealed by comparative genomics.</title>
        <authorList>
            <person name="Mo W."/>
            <person name="Lu W."/>
            <person name="Yang X."/>
            <person name="Qi J."/>
            <person name="Lv H."/>
        </authorList>
    </citation>
    <scope>NUCLEOTIDE SEQUENCE [LARGE SCALE GENOMIC DNA]</scope>
    <source>
        <strain evidence="5 6">FIM1</strain>
    </source>
</reference>
<reference evidence="5 6" key="2">
    <citation type="submission" date="2019-11" db="EMBL/GenBank/DDBJ databases">
        <authorList>
            <person name="Lu H."/>
        </authorList>
    </citation>
    <scope>NUCLEOTIDE SEQUENCE [LARGE SCALE GENOMIC DNA]</scope>
    <source>
        <strain evidence="5 6">FIM1</strain>
    </source>
</reference>
<dbReference type="EMBL" id="CP015060">
    <property type="protein sequence ID" value="QGN17925.1"/>
    <property type="molecule type" value="Genomic_DNA"/>
</dbReference>
<dbReference type="PANTHER" id="PTHR39136:SF1">
    <property type="entry name" value="ALTERED INHERITANCE OF MITOCHONDRIA PROTEIN 11"/>
    <property type="match status" value="1"/>
</dbReference>
<keyword evidence="3 4" id="KW-0472">Membrane</keyword>
<dbReference type="Proteomes" id="UP000422736">
    <property type="component" value="Chromosome 8"/>
</dbReference>
<keyword evidence="1 4" id="KW-0812">Transmembrane</keyword>
<keyword evidence="6" id="KW-1185">Reference proteome</keyword>
<evidence type="ECO:0000313" key="6">
    <source>
        <dbReference type="Proteomes" id="UP000422736"/>
    </source>
</evidence>
<feature type="transmembrane region" description="Helical" evidence="4">
    <location>
        <begin position="27"/>
        <end position="45"/>
    </location>
</feature>
<evidence type="ECO:0000256" key="1">
    <source>
        <dbReference type="ARBA" id="ARBA00022692"/>
    </source>
</evidence>
<evidence type="ECO:0000256" key="3">
    <source>
        <dbReference type="ARBA" id="ARBA00023136"/>
    </source>
</evidence>
<evidence type="ECO:0000313" key="5">
    <source>
        <dbReference type="EMBL" id="QGN17925.1"/>
    </source>
</evidence>
<comment type="subcellular location">
    <subcellularLocation>
        <location evidence="4">Membrane</location>
        <topology evidence="4">Multi-pass membrane protein</topology>
    </subcellularLocation>
</comment>
<proteinExistence type="inferred from homology"/>
<name>A0ABX6F001_KLUMA</name>
<feature type="transmembrane region" description="Helical" evidence="4">
    <location>
        <begin position="76"/>
        <end position="99"/>
    </location>
</feature>
<gene>
    <name evidence="4 5" type="primary">AIM11</name>
    <name evidence="5" type="ORF">FIM1_5134</name>
</gene>
<dbReference type="PANTHER" id="PTHR39136">
    <property type="entry name" value="ALTERED INHERITANCE OF MITOCHONDRIA PROTEIN 11"/>
    <property type="match status" value="1"/>
</dbReference>
<dbReference type="InterPro" id="IPR038814">
    <property type="entry name" value="AIM11"/>
</dbReference>
<accession>A0ABX6F001</accession>
<keyword evidence="2 4" id="KW-1133">Transmembrane helix</keyword>
<evidence type="ECO:0000256" key="4">
    <source>
        <dbReference type="RuleBase" id="RU367098"/>
    </source>
</evidence>
<comment type="similarity">
    <text evidence="4">Belongs to the AIM11 family.</text>
</comment>
<protein>
    <recommendedName>
        <fullName evidence="4">Altered inheritance of mitochondria protein 11</fullName>
    </recommendedName>
</protein>